<gene>
    <name evidence="1" type="ORF">GCM10010912_58140</name>
</gene>
<name>A0A917FVR9_9BACL</name>
<comment type="caution">
    <text evidence="1">The sequence shown here is derived from an EMBL/GenBank/DDBJ whole genome shotgun (WGS) entry which is preliminary data.</text>
</comment>
<organism evidence="1 2">
    <name type="scientific">Paenibacillus albidus</name>
    <dbReference type="NCBI Taxonomy" id="2041023"/>
    <lineage>
        <taxon>Bacteria</taxon>
        <taxon>Bacillati</taxon>
        <taxon>Bacillota</taxon>
        <taxon>Bacilli</taxon>
        <taxon>Bacillales</taxon>
        <taxon>Paenibacillaceae</taxon>
        <taxon>Paenibacillus</taxon>
    </lineage>
</organism>
<protein>
    <submittedName>
        <fullName evidence="1">Uncharacterized protein</fullName>
    </submittedName>
</protein>
<dbReference type="EMBL" id="BMKR01000040">
    <property type="protein sequence ID" value="GGG05871.1"/>
    <property type="molecule type" value="Genomic_DNA"/>
</dbReference>
<reference evidence="1" key="2">
    <citation type="submission" date="2020-09" db="EMBL/GenBank/DDBJ databases">
        <authorList>
            <person name="Sun Q."/>
            <person name="Zhou Y."/>
        </authorList>
    </citation>
    <scope>NUCLEOTIDE SEQUENCE</scope>
    <source>
        <strain evidence="1">CGMCC 1.16134</strain>
    </source>
</reference>
<dbReference type="AlphaFoldDB" id="A0A917FVR9"/>
<evidence type="ECO:0000313" key="2">
    <source>
        <dbReference type="Proteomes" id="UP000637643"/>
    </source>
</evidence>
<accession>A0A917FVR9</accession>
<sequence length="68" mass="7866">MKASQVLDEVMGDVKFKFIPYDGKYFSSKNVSWENVVESTGSGVQVWNKCRNHGWFMSLMILSELRMV</sequence>
<keyword evidence="2" id="KW-1185">Reference proteome</keyword>
<dbReference type="Proteomes" id="UP000637643">
    <property type="component" value="Unassembled WGS sequence"/>
</dbReference>
<reference evidence="1" key="1">
    <citation type="journal article" date="2014" name="Int. J. Syst. Evol. Microbiol.">
        <title>Complete genome sequence of Corynebacterium casei LMG S-19264T (=DSM 44701T), isolated from a smear-ripened cheese.</title>
        <authorList>
            <consortium name="US DOE Joint Genome Institute (JGI-PGF)"/>
            <person name="Walter F."/>
            <person name="Albersmeier A."/>
            <person name="Kalinowski J."/>
            <person name="Ruckert C."/>
        </authorList>
    </citation>
    <scope>NUCLEOTIDE SEQUENCE</scope>
    <source>
        <strain evidence="1">CGMCC 1.16134</strain>
    </source>
</reference>
<evidence type="ECO:0000313" key="1">
    <source>
        <dbReference type="EMBL" id="GGG05871.1"/>
    </source>
</evidence>
<proteinExistence type="predicted"/>